<keyword evidence="2" id="KW-0596">Phosphopantetheine</keyword>
<evidence type="ECO:0000256" key="8">
    <source>
        <dbReference type="SAM" id="MobiDB-lite"/>
    </source>
</evidence>
<feature type="compositionally biased region" description="Acidic residues" evidence="8">
    <location>
        <begin position="1724"/>
        <end position="1737"/>
    </location>
</feature>
<sequence>MTLSDHPTFSSRSSQTANNTLALAAQFRSGTSYTISFGGQGAEWLPAIRELIHDGGFAPELTDLVSEANAMLAPVEAELQIVRSEFSPLQWAEEPEAGIDTQTAAISLPGVFLAQLAALRLLELEGLDTVEVAPAGAAGHSQGVLGVEVLRQGGTRNAELLAIAQLMGAAASLTGRRRGLRSVGSHSAMVSVSKVDPQRIADIVAEATSGMHPDLAPVVAIRNGRRRVVISGRPEQIERIRLRCAEIAAKEKEERAERTRGGEIFAPVFDPIAAEVAFHHPSMSAAVELAVEWAEECGIDTDLTRSLATSALVDPVDWVAEVERLADTGAKWLLDVGPGDVFARLTASSVRGLGIAVVPAGTRGGHRNLFTPGAAPEAPSPWTRFAPRVVQLPDGTKVAETRFSRLTGRSPIVLAGMTPTTVDAKIVAAAANAGYWSELAGGGQVTESIFNNRVEDLKKILDPGRSVQLNAMFLDPYLWKLHVGGKRLLQKARVAGAPFDGVTITAGIPELDDALSIIEDLNNAGLSYIAFKPGTVTQIRSVIRIAAEVPHQTVIVQIEGGKAGGHHSWEDLDDLLLETYAELRSRPNVVIAAGGGIGTPERAADYLTGRWSVAHGFPAMPVDSILIGTAAMAALEATTSPEVKKLLVETQGTPDWIPAGGAENGMSSGRSQLGADIHEVDNTASKTGRLLDEVAGDAAAVKRRRDEIVAALNGTAKPYFGDVAEMTYKEWLERYVELTVGAAEHAFDIGGDFSDAEDTVKSVWIDETWRERFASMIRRAEARLNPADRGRIASLFSDPVHLERPHAAIAELAVAYPEAATTVLHPGDVPFFMSLCRTPGKPVNFVPVIDAEVRRWWRSDSLWQAHDPRYSADQVCVIPGTVSVAGITKADEPVADILKRFEDATVEAVDNGATVKAVGAEPVQVTSRRRADADGALGILLAAPDAIWGTRLTKNPVFRIGPPSSWEIVSDDLARHAATGAVLRASGQNVAHLECPVPGGKVSLRLTVPASCATGGAPIVTAEDTSAAMSALLEIAAGGGELPAVVDGVAEFTTTYQPELVADHAAVTATGIGSDMMPGTVPDVLVGTCWPAVFAAIGAAEAADGSPCVEGLLDLVHLDHNASLLSSLPTEAVMLDVRAKLGRVVDAEVGRVIEVEVEIRTAGDVIATLTERFAIRNRTGSASLTDPVSVASKSAESTPRKMIRKVSFKAPTAMRAFARISGDHNPIHTSDGAAALAGLPGPIVHGMWLSAAAQHVLSGRDISSDERKFPAIEAWTTRFLSPVLPGDTIDVRVERISIDSGREIVEVTCKVGDTPVMIGTARMAPPRVVYAFPGQGIQHKGMGLDAMSRSKAARAVWERADAHTREVLGFSILAIVRDNPTEVKARGVKHYHPDGVLFLTQFTQVAMATLGLAQIAELKESGAFIEGAYYCGHSVGEYNALAAVAEVLPLEAVLELVFRRGSAMHTLVPRDAKGRSDYRLGAIRPSQAGIADSDVTAYIDGIAEETGEFLQVVNYNLRGSQYAIAGTVKGLEVLESDIDARRTALGGKRAFILVPGIDVPFHSSVLLGGVPEFREKLRELVPHDIDPQILVGRYIPNLVPRLFNLGRDFVQEIADLVDSDPMKAVLADFDSWTAKPVALCREILIELLAWQFASPVRWIETQDLLFTDELEGGVAVERFVEIGTGSAPTLANLAKSTLALPGFVAKPEVFNVERDALAVKSQDESQDFDDDIEDEPAEATAPEAAAAPAPEAAPAPAAPTAPAGGPRPDDLPFSAADATRALIASLTKLRPEQIGSADTIEALCDGVSSRRNQVLLDLGSELGLGAIDGAAEADIPTLSQTVNKLARTYKPFGPVLTDTFGDQLRKVFGPTGKRPAYIGDVVTDVWELGPGWVKHVTAELALATREGTSSRGGELGSISGSTADDLIDAAVQSVATRNGVTVGKPSAAGAGGGTVDSATVSALTESITGPDGVLASTARHLLEELGLSAPKSLADSDDASAELAELVAQELGSDWARQVAPGFDARKAVVFDDRWASAREDLAKLWIGDNADSAGTFTGTGQIIATQARWWARKAEEAGRPGLVETYSRLAAEAEDTSTGKWASEVAIITGASEGSIAAAVAGDLLNGGATVIATTSRLNSDRVGFYKELYRANARAGATLWVVPANMAAFSDVDALVDWIGSEYAISAGPETKVLKKALTPTMLVPFAAPRVSGDLADAGAKAELQMRVLLWSVEKMIGGLSAIGKDNDIDNRLHVLLPGSPNRGIFGGDGAYGESKAAFDAIIAKWKSESSWAQRVTFTHALIGWVRGTGLMGGNDPLVRFVEAAGVTTWSTADMAQELLKGCTADARSYAESEPVVLNLTGGLDTADLDLSALAGKAQAAAEEEAEEESEAEADNLVGALPPAPAADPVRRLGWSKVAADPADMVVIVGAGELGPYGSARTRFEMEVSEELSAAGVLELAWTTGLITWHNDPKPAWYDAESGDEVAEEDIWELYHDRVVEQCGIRPYENDGALQDGTQPLLSSVFLDKDLTFTVSGEAEARAFVSAAPDSTVIESLESGEWQVTRKAGTEIRVPRRVEMTRTVGAQIPLNFDATRWGIPAELADSIDRVALWNLVTTVDAFLSSGFTPSELLRWVHPAEVANTQGVGIGGMKSMRSLYIDAILGENRPNDILQEALPNVIAAHVVQSYVGSYGDMLHPVAACATAAVSVSEGFDKIKLGRAQFVVAGGFDDLGVEGITGFGDMNATAHTQAMLDKGIDPRRFSRANDRRRGGFVEANGGGTILLARGDVAFELGLPVLGVVGWTGTFGDGAHTSIPAPGIGALGAGRGGQASKLARELGKLGVTADDISVISKHDTSTGANDPNESELHERVASALGRSDGAPLFVVSQKSLTGHSKGGAAAFQMIGLCQVLAQGVVPPNRSLDCVDDVLAEHPHLVWVREALKLGDKLPLKVGLVTSLGFGHVSAFVAIVHQEAFLQALGEERAADYLARAGKRVADGRRRIAAAMVGGPALYERPENRRFESQVRESEAALLLDPEARLGESGTYPVAPSR</sequence>
<dbReference type="SUPFAM" id="SSF54637">
    <property type="entry name" value="Thioesterase/thiol ester dehydrase-isomerase"/>
    <property type="match status" value="1"/>
</dbReference>
<keyword evidence="7" id="KW-0560">Oxidoreductase</keyword>
<feature type="compositionally biased region" description="Low complexity" evidence="8">
    <location>
        <begin position="1738"/>
        <end position="1750"/>
    </location>
</feature>
<dbReference type="InterPro" id="IPR018201">
    <property type="entry name" value="Ketoacyl_synth_AS"/>
</dbReference>
<dbReference type="PROSITE" id="PS00606">
    <property type="entry name" value="KS3_1"/>
    <property type="match status" value="1"/>
</dbReference>
<evidence type="ECO:0000256" key="1">
    <source>
        <dbReference type="ARBA" id="ARBA00005254"/>
    </source>
</evidence>
<dbReference type="InterPro" id="IPR020841">
    <property type="entry name" value="PKS_Beta-ketoAc_synthase_dom"/>
</dbReference>
<dbReference type="InterPro" id="IPR003965">
    <property type="entry name" value="Fatty_acid_synthase"/>
</dbReference>
<dbReference type="SUPFAM" id="SSF51412">
    <property type="entry name" value="Inosine monophosphate dehydrogenase (IMPDH)"/>
    <property type="match status" value="1"/>
</dbReference>
<dbReference type="EMBL" id="CP002786">
    <property type="protein sequence ID" value="AEF42058.1"/>
    <property type="molecule type" value="Genomic_DNA"/>
</dbReference>
<dbReference type="InterPro" id="IPR013565">
    <property type="entry name" value="Fas1/AflB-like_central"/>
</dbReference>
<evidence type="ECO:0000313" key="11">
    <source>
        <dbReference type="Proteomes" id="UP000009235"/>
    </source>
</evidence>
<keyword evidence="5" id="KW-0378">Hydrolase</keyword>
<dbReference type="InterPro" id="IPR013785">
    <property type="entry name" value="Aldolase_TIM"/>
</dbReference>
<keyword evidence="3" id="KW-0597">Phosphoprotein</keyword>
<dbReference type="eggNOG" id="COG0331">
    <property type="taxonomic scope" value="Bacteria"/>
</dbReference>
<dbReference type="FunFam" id="3.40.366.10:FF:000009">
    <property type="entry name" value="Fatty acid synthase Fas"/>
    <property type="match status" value="1"/>
</dbReference>
<dbReference type="PANTHER" id="PTHR10982">
    <property type="entry name" value="MALONYL COA-ACYL CARRIER PROTEIN TRANSACYLASE"/>
    <property type="match status" value="1"/>
</dbReference>
<dbReference type="Proteomes" id="UP000009235">
    <property type="component" value="Chromosome"/>
</dbReference>
<dbReference type="InterPro" id="IPR014043">
    <property type="entry name" value="Acyl_transferase_dom"/>
</dbReference>
<dbReference type="SUPFAM" id="SSF51735">
    <property type="entry name" value="NAD(P)-binding Rossmann-fold domains"/>
    <property type="match status" value="1"/>
</dbReference>
<gene>
    <name evidence="10" type="ordered locus">AS9A_3620</name>
</gene>
<dbReference type="Pfam" id="PF02801">
    <property type="entry name" value="Ketoacyl-synt_C"/>
    <property type="match status" value="1"/>
</dbReference>
<reference evidence="10 11" key="1">
    <citation type="journal article" date="2011" name="J. Bacteriol.">
        <title>Complete genome sequence of Amycolicicoccus subflavus DQS3-9A1T, an actinomycete isolated from crude oil-polluted soil.</title>
        <authorList>
            <person name="Cai M."/>
            <person name="Chen W.M."/>
            <person name="Nie Y."/>
            <person name="Chi C.Q."/>
            <person name="Wang Y.N."/>
            <person name="Tang Y.Q."/>
            <person name="Li G.Y."/>
            <person name="Wu X.L."/>
        </authorList>
    </citation>
    <scope>NUCLEOTIDE SEQUENCE [LARGE SCALE GENOMIC DNA]</scope>
    <source>
        <strain evidence="11">DSM 45089 / DQS3-9A1</strain>
    </source>
</reference>
<dbReference type="Pfam" id="PF00109">
    <property type="entry name" value="ketoacyl-synt"/>
    <property type="match status" value="1"/>
</dbReference>
<dbReference type="eggNOG" id="COG0304">
    <property type="taxonomic scope" value="Bacteria"/>
</dbReference>
<dbReference type="Gene3D" id="3.90.25.70">
    <property type="match status" value="1"/>
</dbReference>
<dbReference type="KEGG" id="asd:AS9A_3620"/>
<dbReference type="STRING" id="443218.AS9A_3620"/>
<dbReference type="PANTHER" id="PTHR10982:SF21">
    <property type="entry name" value="FATTY ACID SYNTHASE SUBUNIT BETA"/>
    <property type="match status" value="1"/>
</dbReference>
<dbReference type="Pfam" id="PF08354">
    <property type="entry name" value="Fas1-AflB-like_hel"/>
    <property type="match status" value="1"/>
</dbReference>
<evidence type="ECO:0000256" key="4">
    <source>
        <dbReference type="ARBA" id="ARBA00022679"/>
    </source>
</evidence>
<dbReference type="GO" id="GO:0016787">
    <property type="term" value="F:hydrolase activity"/>
    <property type="evidence" value="ECO:0007669"/>
    <property type="project" value="UniProtKB-KW"/>
</dbReference>
<dbReference type="Pfam" id="PF18094">
    <property type="entry name" value="DNA_pol_B_N"/>
    <property type="match status" value="1"/>
</dbReference>
<dbReference type="Pfam" id="PF01575">
    <property type="entry name" value="MaoC_dehydratas"/>
    <property type="match status" value="1"/>
</dbReference>
<dbReference type="PROSITE" id="PS52004">
    <property type="entry name" value="KS3_2"/>
    <property type="match status" value="1"/>
</dbReference>
<dbReference type="Pfam" id="PF22690">
    <property type="entry name" value="FAS_AT_central"/>
    <property type="match status" value="1"/>
</dbReference>
<keyword evidence="11" id="KW-1185">Reference proteome</keyword>
<dbReference type="SMART" id="SM00827">
    <property type="entry name" value="PKS_AT"/>
    <property type="match status" value="1"/>
</dbReference>
<evidence type="ECO:0000256" key="6">
    <source>
        <dbReference type="ARBA" id="ARBA00022857"/>
    </source>
</evidence>
<dbReference type="SUPFAM" id="SSF52151">
    <property type="entry name" value="FabD/lysophospholipase-like"/>
    <property type="match status" value="2"/>
</dbReference>
<dbReference type="InterPro" id="IPR029069">
    <property type="entry name" value="HotDog_dom_sf"/>
</dbReference>
<dbReference type="GO" id="GO:0004312">
    <property type="term" value="F:fatty acid synthase activity"/>
    <property type="evidence" value="ECO:0007669"/>
    <property type="project" value="InterPro"/>
</dbReference>
<dbReference type="InterPro" id="IPR036291">
    <property type="entry name" value="NAD(P)-bd_dom_sf"/>
</dbReference>
<dbReference type="Gene3D" id="3.40.366.10">
    <property type="entry name" value="Malonyl-Coenzyme A Acyl Carrier Protein, domain 2"/>
    <property type="match status" value="3"/>
</dbReference>
<keyword evidence="6" id="KW-0521">NADP</keyword>
<dbReference type="GO" id="GO:0006633">
    <property type="term" value="P:fatty acid biosynthetic process"/>
    <property type="evidence" value="ECO:0007669"/>
    <property type="project" value="InterPro"/>
</dbReference>
<dbReference type="GO" id="GO:0004318">
    <property type="term" value="F:enoyl-[acyl-carrier-protein] reductase (NADH) activity"/>
    <property type="evidence" value="ECO:0007669"/>
    <property type="project" value="InterPro"/>
</dbReference>
<dbReference type="InterPro" id="IPR016039">
    <property type="entry name" value="Thiolase-like"/>
</dbReference>
<dbReference type="InterPro" id="IPR014030">
    <property type="entry name" value="Ketoacyl_synth_N"/>
</dbReference>
<evidence type="ECO:0000256" key="5">
    <source>
        <dbReference type="ARBA" id="ARBA00022801"/>
    </source>
</evidence>
<dbReference type="SUPFAM" id="SSF53901">
    <property type="entry name" value="Thiolase-like"/>
    <property type="match status" value="2"/>
</dbReference>
<feature type="domain" description="Ketosynthase family 3 (KS3)" evidence="9">
    <location>
        <begin position="2521"/>
        <end position="2975"/>
    </location>
</feature>
<dbReference type="InterPro" id="IPR014031">
    <property type="entry name" value="Ketoacyl_synth_C"/>
</dbReference>
<proteinExistence type="inferred from homology"/>
<dbReference type="Gene3D" id="3.40.47.10">
    <property type="match status" value="1"/>
</dbReference>
<dbReference type="HOGENOM" id="CLU_000114_7_0_11"/>
<dbReference type="Gene3D" id="3.40.50.720">
    <property type="entry name" value="NAD(P)-binding Rossmann-like Domain"/>
    <property type="match status" value="1"/>
</dbReference>
<dbReference type="PRINTS" id="PR01483">
    <property type="entry name" value="FASYNTHASE"/>
</dbReference>
<evidence type="ECO:0000259" key="9">
    <source>
        <dbReference type="PROSITE" id="PS52004"/>
    </source>
</evidence>
<dbReference type="OrthoDB" id="4746285at2"/>
<dbReference type="eggNOG" id="COG2030">
    <property type="taxonomic scope" value="Bacteria"/>
</dbReference>
<dbReference type="GO" id="GO:0005835">
    <property type="term" value="C:fatty acid synthase complex"/>
    <property type="evidence" value="ECO:0007669"/>
    <property type="project" value="InterPro"/>
</dbReference>
<dbReference type="InterPro" id="IPR016035">
    <property type="entry name" value="Acyl_Trfase/lysoPLipase"/>
</dbReference>
<dbReference type="InterPro" id="IPR055118">
    <property type="entry name" value="FAS-like_AT_central"/>
</dbReference>
<dbReference type="InterPro" id="IPR050830">
    <property type="entry name" value="Fungal_FAS"/>
</dbReference>
<organism evidence="10 11">
    <name type="scientific">Hoyosella subflava (strain DSM 45089 / JCM 17490 / NBRC 109087 / DQS3-9A1)</name>
    <name type="common">Amycolicicoccus subflavus</name>
    <dbReference type="NCBI Taxonomy" id="443218"/>
    <lineage>
        <taxon>Bacteria</taxon>
        <taxon>Bacillati</taxon>
        <taxon>Actinomycetota</taxon>
        <taxon>Actinomycetes</taxon>
        <taxon>Mycobacteriales</taxon>
        <taxon>Hoyosellaceae</taxon>
        <taxon>Hoyosella</taxon>
    </lineage>
</organism>
<dbReference type="GO" id="GO:0004315">
    <property type="term" value="F:3-oxoacyl-[acyl-carrier-protein] synthase activity"/>
    <property type="evidence" value="ECO:0007669"/>
    <property type="project" value="InterPro"/>
</dbReference>
<dbReference type="Gene3D" id="3.10.129.10">
    <property type="entry name" value="Hotdog Thioesterase"/>
    <property type="match status" value="1"/>
</dbReference>
<accession>F6ES54</accession>
<name>F6ES54_HOYSD</name>
<dbReference type="InterPro" id="IPR047224">
    <property type="entry name" value="FAS_alpha_su_C"/>
</dbReference>
<feature type="region of interest" description="Disordered" evidence="8">
    <location>
        <begin position="1720"/>
        <end position="1773"/>
    </location>
</feature>
<dbReference type="Gene3D" id="1.20.930.70">
    <property type="match status" value="1"/>
</dbReference>
<evidence type="ECO:0000256" key="3">
    <source>
        <dbReference type="ARBA" id="ARBA00022553"/>
    </source>
</evidence>
<comment type="similarity">
    <text evidence="1">Belongs to the enoyl-CoA hydratase/isomerase family.</text>
</comment>
<evidence type="ECO:0000313" key="10">
    <source>
        <dbReference type="EMBL" id="AEF42058.1"/>
    </source>
</evidence>
<dbReference type="Gene3D" id="3.20.20.70">
    <property type="entry name" value="Aldolase class I"/>
    <property type="match status" value="1"/>
</dbReference>
<dbReference type="InterPro" id="IPR002539">
    <property type="entry name" value="MaoC-like_dom"/>
</dbReference>
<dbReference type="SMART" id="SM00825">
    <property type="entry name" value="PKS_KS"/>
    <property type="match status" value="1"/>
</dbReference>
<dbReference type="CDD" id="cd00828">
    <property type="entry name" value="elong_cond_enzymes"/>
    <property type="match status" value="1"/>
</dbReference>
<evidence type="ECO:0000256" key="2">
    <source>
        <dbReference type="ARBA" id="ARBA00022450"/>
    </source>
</evidence>
<dbReference type="Pfam" id="PF00698">
    <property type="entry name" value="Acyl_transf_1"/>
    <property type="match status" value="1"/>
</dbReference>
<protein>
    <submittedName>
        <fullName evidence="10">Fatty-acid synthase I</fullName>
    </submittedName>
</protein>
<dbReference type="InterPro" id="IPR001227">
    <property type="entry name" value="Ac_transferase_dom_sf"/>
</dbReference>
<dbReference type="eggNOG" id="COG4981">
    <property type="taxonomic scope" value="Bacteria"/>
</dbReference>
<evidence type="ECO:0000256" key="7">
    <source>
        <dbReference type="ARBA" id="ARBA00023002"/>
    </source>
</evidence>
<dbReference type="Gene3D" id="3.30.70.2430">
    <property type="match status" value="1"/>
</dbReference>
<keyword evidence="4" id="KW-0808">Transferase</keyword>